<keyword evidence="8" id="KW-1185">Reference proteome</keyword>
<sequence length="905" mass="101331">MVCEALSLTIPLFSNLTSKDTKRATKHHNLHRSTLRIRCSSSSAEWPITADKHEDDHSLTGTAYDFERATVSLTRKSLSTSKRVTLVRHGLSSWNEEGRVQGSSNLSVLTETGVKQAERCRQALSNKHFDQCFSSPISRAKTTAEVLWQGREAPLVFLDSLKEAHLFFLEGMKNVDARVIYPKEYVTWREDPANFYVNGVYPVRKLWATAREAWREILLTPGENFLVVTHKSMLRALICTALGLAPERFRAIDVNNGGISTFSFNKRGEAMLQSLNMTAHIITLTPLEHELTISCPPFDPQDFPSLSHVDSLSWQCYMEAKQLHRAPPSSHSPTYRAILRAGPRLKPLQQVHARIVITGLGHSQSLITKLLSFACAATSPVCYTRRLFLSISKPDTFLFHSLITLTSKFNFPLESLVCHRRMISANISPSNYTFSAVVKCCTDLMAFNIGKTVHCQVLSCGYGLDSYVQAALVSFYAKSGDLGVARKVFDKMPEKTVVAWNSMISGYEQNGFGKEAVGLFYLMQDSGVKPDSTTFVCLLSACAQLGAAGLGCWVHEYIVRNCFDVNVVLGTALINMYSRCGNVSKAREAFDSMEEKNVVAWTAMISGYGMHGHGSQAIELFSEMRVHGPRPNNVTFVAILSACAHAGLVNEGRQIFASMRQQYGLVPSVEHHVCVVDMLGRAGHLHEAYQFIISVIPEEPAPAVWTAMLGACKMHKNFDLGVEVAEHLLSIEPENPGHYVMLSNIYALAGRMDRVEKVRNVMIRNRLKKEVGYSTIDIDQKICLFSMGDKSHPETNKIYLYLDELMSRCREAGYTPASESVMHEVEEEEREHALRYHSEKLAIAFGLLKTSSGVAIRIVKNLRMCEDCHTAIKFISIVTNREISVRDRLRFHLFKDGSCSCQDYW</sequence>
<accession>A0A061GFC1</accession>
<dbReference type="NCBIfam" id="TIGR00756">
    <property type="entry name" value="PPR"/>
    <property type="match status" value="4"/>
</dbReference>
<dbReference type="Pfam" id="PF01535">
    <property type="entry name" value="PPR"/>
    <property type="match status" value="1"/>
</dbReference>
<dbReference type="FunFam" id="1.25.40.10:FF:001050">
    <property type="entry name" value="Pentatricopeptide repeat-containing protein At2g33760"/>
    <property type="match status" value="1"/>
</dbReference>
<evidence type="ECO:0000313" key="8">
    <source>
        <dbReference type="Proteomes" id="UP000026915"/>
    </source>
</evidence>
<dbReference type="SUPFAM" id="SSF53254">
    <property type="entry name" value="Phosphoglycerate mutase-like"/>
    <property type="match status" value="1"/>
</dbReference>
<dbReference type="PANTHER" id="PTHR47926:SF355">
    <property type="entry name" value="DYW DOMAIN-CONTAINING PROTEIN"/>
    <property type="match status" value="1"/>
</dbReference>
<dbReference type="Proteomes" id="UP000026915">
    <property type="component" value="Chromosome 6"/>
</dbReference>
<dbReference type="HOGENOM" id="CLU_320656_0_0_1"/>
<dbReference type="InterPro" id="IPR046960">
    <property type="entry name" value="PPR_At4g14850-like_plant"/>
</dbReference>
<evidence type="ECO:0000313" key="7">
    <source>
        <dbReference type="EMBL" id="EOY28251.1"/>
    </source>
</evidence>
<organism evidence="7 8">
    <name type="scientific">Theobroma cacao</name>
    <name type="common">Cacao</name>
    <name type="synonym">Cocoa</name>
    <dbReference type="NCBI Taxonomy" id="3641"/>
    <lineage>
        <taxon>Eukaryota</taxon>
        <taxon>Viridiplantae</taxon>
        <taxon>Streptophyta</taxon>
        <taxon>Embryophyta</taxon>
        <taxon>Tracheophyta</taxon>
        <taxon>Spermatophyta</taxon>
        <taxon>Magnoliopsida</taxon>
        <taxon>eudicotyledons</taxon>
        <taxon>Gunneridae</taxon>
        <taxon>Pentapetalae</taxon>
        <taxon>rosids</taxon>
        <taxon>malvids</taxon>
        <taxon>Malvales</taxon>
        <taxon>Malvaceae</taxon>
        <taxon>Byttnerioideae</taxon>
        <taxon>Theobroma</taxon>
    </lineage>
</organism>
<dbReference type="FunFam" id="1.25.40.10:FF:000231">
    <property type="entry name" value="Pentatricopeptide repeat-containing protein chloroplastic"/>
    <property type="match status" value="1"/>
</dbReference>
<feature type="active site" description="Proton donor/acceptor" evidence="3">
    <location>
        <position position="163"/>
    </location>
</feature>
<keyword evidence="2" id="KW-0677">Repeat</keyword>
<dbReference type="InterPro" id="IPR029033">
    <property type="entry name" value="His_PPase_superfam"/>
</dbReference>
<dbReference type="STRING" id="3641.A0A061GFC1"/>
<dbReference type="CDD" id="cd07067">
    <property type="entry name" value="HP_PGM_like"/>
    <property type="match status" value="1"/>
</dbReference>
<dbReference type="InParanoid" id="A0A061GFC1"/>
<dbReference type="InterPro" id="IPR002885">
    <property type="entry name" value="PPR_rpt"/>
</dbReference>
<dbReference type="eggNOG" id="KOG0235">
    <property type="taxonomic scope" value="Eukaryota"/>
</dbReference>
<dbReference type="Pfam" id="PF20431">
    <property type="entry name" value="E_motif"/>
    <property type="match status" value="1"/>
</dbReference>
<evidence type="ECO:0000256" key="4">
    <source>
        <dbReference type="PIRSR" id="PIRSR613078-2"/>
    </source>
</evidence>
<dbReference type="SUPFAM" id="SSF48452">
    <property type="entry name" value="TPR-like"/>
    <property type="match status" value="1"/>
</dbReference>
<dbReference type="Pfam" id="PF13041">
    <property type="entry name" value="PPR_2"/>
    <property type="match status" value="2"/>
</dbReference>
<dbReference type="FunCoup" id="A0A061GFC1">
    <property type="interactions" value="218"/>
</dbReference>
<dbReference type="InterPro" id="IPR032867">
    <property type="entry name" value="DYW_dom"/>
</dbReference>
<feature type="binding site" evidence="4">
    <location>
        <begin position="88"/>
        <end position="95"/>
    </location>
    <ligand>
        <name>substrate</name>
    </ligand>
</feature>
<dbReference type="Gene3D" id="3.40.50.1240">
    <property type="entry name" value="Phosphoglycerate mutase-like"/>
    <property type="match status" value="1"/>
</dbReference>
<gene>
    <name evidence="7" type="ORF">TCM_029877</name>
</gene>
<feature type="binding site" evidence="4">
    <location>
        <position position="139"/>
    </location>
    <ligand>
        <name>substrate</name>
    </ligand>
</feature>
<dbReference type="FunFam" id="1.25.40.10:FF:000344">
    <property type="entry name" value="Pentatricopeptide repeat-containing protein"/>
    <property type="match status" value="1"/>
</dbReference>
<dbReference type="AlphaFoldDB" id="A0A061GFC1"/>
<dbReference type="EMBL" id="CM001884">
    <property type="protein sequence ID" value="EOY28251.1"/>
    <property type="molecule type" value="Genomic_DNA"/>
</dbReference>
<reference evidence="7 8" key="1">
    <citation type="journal article" date="2013" name="Genome Biol.">
        <title>The genome sequence of the most widely cultivated cacao type and its use to identify candidate genes regulating pod color.</title>
        <authorList>
            <person name="Motamayor J.C."/>
            <person name="Mockaitis K."/>
            <person name="Schmutz J."/>
            <person name="Haiminen N."/>
            <person name="Iii D.L."/>
            <person name="Cornejo O."/>
            <person name="Findley S.D."/>
            <person name="Zheng P."/>
            <person name="Utro F."/>
            <person name="Royaert S."/>
            <person name="Saski C."/>
            <person name="Jenkins J."/>
            <person name="Podicheti R."/>
            <person name="Zhao M."/>
            <person name="Scheffler B.E."/>
            <person name="Stack J.C."/>
            <person name="Feltus F.A."/>
            <person name="Mustiga G.M."/>
            <person name="Amores F."/>
            <person name="Phillips W."/>
            <person name="Marelli J.P."/>
            <person name="May G.D."/>
            <person name="Shapiro H."/>
            <person name="Ma J."/>
            <person name="Bustamante C.D."/>
            <person name="Schnell R.J."/>
            <person name="Main D."/>
            <person name="Gilbert D."/>
            <person name="Parida L."/>
            <person name="Kuhn D.N."/>
        </authorList>
    </citation>
    <scope>NUCLEOTIDE SEQUENCE [LARGE SCALE GENOMIC DNA]</scope>
    <source>
        <strain evidence="8">cv. Matina 1-6</strain>
    </source>
</reference>
<dbReference type="PROSITE" id="PS51375">
    <property type="entry name" value="PPR"/>
    <property type="match status" value="4"/>
</dbReference>
<feature type="repeat" description="PPR" evidence="5">
    <location>
        <begin position="632"/>
        <end position="667"/>
    </location>
</feature>
<feature type="active site" description="Proton donor/acceptor" evidence="3">
    <location>
        <position position="89"/>
    </location>
</feature>
<dbReference type="Pfam" id="PF14432">
    <property type="entry name" value="DYW_deaminase"/>
    <property type="match status" value="1"/>
</dbReference>
<feature type="domain" description="DYW" evidence="6">
    <location>
        <begin position="813"/>
        <end position="905"/>
    </location>
</feature>
<dbReference type="Gene3D" id="1.25.40.10">
    <property type="entry name" value="Tetratricopeptide repeat domain"/>
    <property type="match status" value="2"/>
</dbReference>
<feature type="repeat" description="PPR" evidence="5">
    <location>
        <begin position="496"/>
        <end position="530"/>
    </location>
</feature>
<dbReference type="InterPro" id="IPR013078">
    <property type="entry name" value="His_Pase_superF_clade-1"/>
</dbReference>
<name>A0A061GFC1_THECC</name>
<dbReference type="PANTHER" id="PTHR47926">
    <property type="entry name" value="PENTATRICOPEPTIDE REPEAT-CONTAINING PROTEIN"/>
    <property type="match status" value="1"/>
</dbReference>
<comment type="similarity">
    <text evidence="1">Belongs to the PPR family. PCMP-H subfamily.</text>
</comment>
<proteinExistence type="inferred from homology"/>
<feature type="repeat" description="PPR" evidence="5">
    <location>
        <begin position="566"/>
        <end position="596"/>
    </location>
</feature>
<evidence type="ECO:0000256" key="1">
    <source>
        <dbReference type="ARBA" id="ARBA00006643"/>
    </source>
</evidence>
<dbReference type="Gramene" id="EOY28251">
    <property type="protein sequence ID" value="EOY28251"/>
    <property type="gene ID" value="TCM_029877"/>
</dbReference>
<evidence type="ECO:0000256" key="2">
    <source>
        <dbReference type="ARBA" id="ARBA00022737"/>
    </source>
</evidence>
<protein>
    <submittedName>
        <fullName evidence="7">Pentatricopeptide repeat superfamily protein</fullName>
    </submittedName>
</protein>
<feature type="repeat" description="PPR" evidence="5">
    <location>
        <begin position="597"/>
        <end position="631"/>
    </location>
</feature>
<dbReference type="GO" id="GO:0009451">
    <property type="term" value="P:RNA modification"/>
    <property type="evidence" value="ECO:0000318"/>
    <property type="project" value="GO_Central"/>
</dbReference>
<dbReference type="InterPro" id="IPR046848">
    <property type="entry name" value="E_motif"/>
</dbReference>
<dbReference type="eggNOG" id="KOG4197">
    <property type="taxonomic scope" value="Eukaryota"/>
</dbReference>
<evidence type="ECO:0000256" key="5">
    <source>
        <dbReference type="PROSITE-ProRule" id="PRU00708"/>
    </source>
</evidence>
<evidence type="ECO:0000256" key="3">
    <source>
        <dbReference type="PIRSR" id="PIRSR613078-1"/>
    </source>
</evidence>
<dbReference type="GO" id="GO:0003723">
    <property type="term" value="F:RNA binding"/>
    <property type="evidence" value="ECO:0000318"/>
    <property type="project" value="GO_Central"/>
</dbReference>
<dbReference type="InterPro" id="IPR011990">
    <property type="entry name" value="TPR-like_helical_dom_sf"/>
</dbReference>
<dbReference type="GO" id="GO:0031425">
    <property type="term" value="P:chloroplast RNA processing"/>
    <property type="evidence" value="ECO:0007669"/>
    <property type="project" value="UniProtKB-ARBA"/>
</dbReference>
<dbReference type="Pfam" id="PF00300">
    <property type="entry name" value="His_Phos_1"/>
    <property type="match status" value="1"/>
</dbReference>
<dbReference type="SMART" id="SM00855">
    <property type="entry name" value="PGAM"/>
    <property type="match status" value="1"/>
</dbReference>
<dbReference type="GO" id="GO:0008270">
    <property type="term" value="F:zinc ion binding"/>
    <property type="evidence" value="ECO:0007669"/>
    <property type="project" value="InterPro"/>
</dbReference>
<evidence type="ECO:0000259" key="6">
    <source>
        <dbReference type="Pfam" id="PF14432"/>
    </source>
</evidence>